<evidence type="ECO:0000256" key="4">
    <source>
        <dbReference type="ARBA" id="ARBA00009892"/>
    </source>
</evidence>
<evidence type="ECO:0000313" key="7">
    <source>
        <dbReference type="EMBL" id="CAG8653030.1"/>
    </source>
</evidence>
<organism evidence="7 8">
    <name type="scientific">Funneliformis caledonium</name>
    <dbReference type="NCBI Taxonomy" id="1117310"/>
    <lineage>
        <taxon>Eukaryota</taxon>
        <taxon>Fungi</taxon>
        <taxon>Fungi incertae sedis</taxon>
        <taxon>Mucoromycota</taxon>
        <taxon>Glomeromycotina</taxon>
        <taxon>Glomeromycetes</taxon>
        <taxon>Glomerales</taxon>
        <taxon>Glomeraceae</taxon>
        <taxon>Funneliformis</taxon>
    </lineage>
</organism>
<dbReference type="InterPro" id="IPR029035">
    <property type="entry name" value="DHS-like_NAD/FAD-binding_dom"/>
</dbReference>
<evidence type="ECO:0000313" key="8">
    <source>
        <dbReference type="Proteomes" id="UP000789570"/>
    </source>
</evidence>
<dbReference type="EC" id="2.5.1.46" evidence="5"/>
<protein>
    <recommendedName>
        <fullName evidence="5">deoxyhypusine synthase</fullName>
        <ecNumber evidence="5">2.5.1.46</ecNumber>
    </recommendedName>
</protein>
<evidence type="ECO:0000256" key="1">
    <source>
        <dbReference type="ARBA" id="ARBA00000952"/>
    </source>
</evidence>
<accession>A0A9N9H7J8</accession>
<dbReference type="InterPro" id="IPR002773">
    <property type="entry name" value="Deoxyhypusine_synthase"/>
</dbReference>
<dbReference type="SUPFAM" id="SSF52467">
    <property type="entry name" value="DHS-like NAD/FAD-binding domain"/>
    <property type="match status" value="1"/>
</dbReference>
<reference evidence="7" key="1">
    <citation type="submission" date="2021-06" db="EMBL/GenBank/DDBJ databases">
        <authorList>
            <person name="Kallberg Y."/>
            <person name="Tangrot J."/>
            <person name="Rosling A."/>
        </authorList>
    </citation>
    <scope>NUCLEOTIDE SEQUENCE</scope>
    <source>
        <strain evidence="7">UK204</strain>
    </source>
</reference>
<dbReference type="PANTHER" id="PTHR11703">
    <property type="entry name" value="DEOXYHYPUSINE SYNTHASE"/>
    <property type="match status" value="1"/>
</dbReference>
<evidence type="ECO:0000256" key="3">
    <source>
        <dbReference type="ARBA" id="ARBA00005041"/>
    </source>
</evidence>
<comment type="caution">
    <text evidence="7">The sequence shown here is derived from an EMBL/GenBank/DDBJ whole genome shotgun (WGS) entry which is preliminary data.</text>
</comment>
<comment type="similarity">
    <text evidence="4">Belongs to the deoxyhypusine synthase family.</text>
</comment>
<name>A0A9N9H7J8_9GLOM</name>
<keyword evidence="6" id="KW-0520">NAD</keyword>
<proteinExistence type="inferred from homology"/>
<evidence type="ECO:0000256" key="5">
    <source>
        <dbReference type="ARBA" id="ARBA00012683"/>
    </source>
</evidence>
<comment type="function">
    <text evidence="2">Catalyzes the NAD-dependent oxidative cleavage of spermidine and the subsequent transfer of the butylamine moiety of spermidine to the epsilon-amino group of a specific lysine residue of the eIF-5A precursor protein to form the intermediate deoxyhypusine residue.</text>
</comment>
<comment type="catalytic activity">
    <reaction evidence="1">
        <text>[eIF5A protein]-L-lysine + spermidine = [eIF5A protein]-deoxyhypusine + propane-1,3-diamine</text>
        <dbReference type="Rhea" id="RHEA:33299"/>
        <dbReference type="Rhea" id="RHEA-COMP:10143"/>
        <dbReference type="Rhea" id="RHEA-COMP:10144"/>
        <dbReference type="ChEBI" id="CHEBI:29969"/>
        <dbReference type="ChEBI" id="CHEBI:57484"/>
        <dbReference type="ChEBI" id="CHEBI:57834"/>
        <dbReference type="ChEBI" id="CHEBI:82657"/>
        <dbReference type="EC" id="2.5.1.46"/>
    </reaction>
</comment>
<gene>
    <name evidence="7" type="ORF">FCALED_LOCUS11166</name>
</gene>
<dbReference type="Pfam" id="PF01916">
    <property type="entry name" value="DS"/>
    <property type="match status" value="1"/>
</dbReference>
<dbReference type="GO" id="GO:0005737">
    <property type="term" value="C:cytoplasm"/>
    <property type="evidence" value="ECO:0007669"/>
    <property type="project" value="TreeGrafter"/>
</dbReference>
<dbReference type="FunFam" id="3.40.910.10:FF:000010">
    <property type="entry name" value="Deoxyhypusine synthase"/>
    <property type="match status" value="2"/>
</dbReference>
<dbReference type="GO" id="GO:0034038">
    <property type="term" value="F:deoxyhypusine synthase activity"/>
    <property type="evidence" value="ECO:0007669"/>
    <property type="project" value="UniProtKB-EC"/>
</dbReference>
<sequence length="347" mass="38680">MEKSTSLNGNNEKSKDEILAALKTATTSVFLRSTPMPENAMTVKGPDFNHQLSLHELLDGYSRIGFQATSVGKAIELINKMRKWRLSHEPILPDEIEEYKEPLKRCTTKCKIFLGYTSNLVSSGLREIIRYLVQHSLVDVIVTTAGGVEEDFIKCLGQTYLADFQLNGSELRKNGMNRIGNLVVPNDNYCKFEDWVLPILDKLLEEQRSEVSLYCPALTDGSLGDLIYFHTFKNPGLVIDIVSDIRSINQQAVFAKKTGVIILGGGLVKHHICNANLMRNGADYAVYINTGQEFDGSDSGARPDEAVSWGKIRTDAEHVKVYADATIVFPLIVSETFVKEVLDQCKN</sequence>
<dbReference type="AlphaFoldDB" id="A0A9N9H7J8"/>
<dbReference type="InterPro" id="IPR036982">
    <property type="entry name" value="Deoxyhypusine_synthase_sf"/>
</dbReference>
<dbReference type="Gene3D" id="3.40.910.10">
    <property type="entry name" value="Deoxyhypusine synthase"/>
    <property type="match status" value="2"/>
</dbReference>
<evidence type="ECO:0000256" key="6">
    <source>
        <dbReference type="ARBA" id="ARBA00023027"/>
    </source>
</evidence>
<evidence type="ECO:0000256" key="2">
    <source>
        <dbReference type="ARBA" id="ARBA00002823"/>
    </source>
</evidence>
<comment type="pathway">
    <text evidence="3">Protein modification; eIF5A hypusination.</text>
</comment>
<dbReference type="EMBL" id="CAJVPQ010004514">
    <property type="protein sequence ID" value="CAG8653030.1"/>
    <property type="molecule type" value="Genomic_DNA"/>
</dbReference>
<dbReference type="OrthoDB" id="294378at2759"/>
<dbReference type="Proteomes" id="UP000789570">
    <property type="component" value="Unassembled WGS sequence"/>
</dbReference>
<dbReference type="PANTHER" id="PTHR11703:SF0">
    <property type="entry name" value="DEOXYHYPUSINE SYNTHASE"/>
    <property type="match status" value="1"/>
</dbReference>
<keyword evidence="8" id="KW-1185">Reference proteome</keyword>